<evidence type="ECO:0000259" key="2">
    <source>
        <dbReference type="Pfam" id="PF21671"/>
    </source>
</evidence>
<name>A0AAJ8K5I4_9TREE</name>
<accession>A0AAJ8K5I4</accession>
<dbReference type="PANTHER" id="PTHR35192">
    <property type="entry name" value="PROTEIN, PUTATIVE-RELATED"/>
    <property type="match status" value="1"/>
</dbReference>
<keyword evidence="4" id="KW-1185">Reference proteome</keyword>
<feature type="domain" description="Protein CPL1-like" evidence="2">
    <location>
        <begin position="200"/>
        <end position="264"/>
    </location>
</feature>
<dbReference type="RefSeq" id="XP_065725733.1">
    <property type="nucleotide sequence ID" value="XM_065869661.1"/>
</dbReference>
<evidence type="ECO:0000313" key="4">
    <source>
        <dbReference type="Proteomes" id="UP000092730"/>
    </source>
</evidence>
<protein>
    <recommendedName>
        <fullName evidence="2">Protein CPL1-like domain-containing protein</fullName>
    </recommendedName>
</protein>
<evidence type="ECO:0000313" key="3">
    <source>
        <dbReference type="EMBL" id="WVW81411.1"/>
    </source>
</evidence>
<keyword evidence="1" id="KW-0732">Signal</keyword>
<reference evidence="3" key="1">
    <citation type="submission" date="2013-07" db="EMBL/GenBank/DDBJ databases">
        <authorList>
            <consortium name="The Broad Institute Genome Sequencing Platform"/>
            <person name="Cuomo C."/>
            <person name="Litvintseva A."/>
            <person name="Chen Y."/>
            <person name="Heitman J."/>
            <person name="Sun S."/>
            <person name="Springer D."/>
            <person name="Dromer F."/>
            <person name="Young S.K."/>
            <person name="Zeng Q."/>
            <person name="Gargeya S."/>
            <person name="Fitzgerald M."/>
            <person name="Abouelleil A."/>
            <person name="Alvarado L."/>
            <person name="Berlin A.M."/>
            <person name="Chapman S.B."/>
            <person name="Dewar J."/>
            <person name="Goldberg J."/>
            <person name="Griggs A."/>
            <person name="Gujja S."/>
            <person name="Hansen M."/>
            <person name="Howarth C."/>
            <person name="Imamovic A."/>
            <person name="Larimer J."/>
            <person name="McCowan C."/>
            <person name="Murphy C."/>
            <person name="Pearson M."/>
            <person name="Priest M."/>
            <person name="Roberts A."/>
            <person name="Saif S."/>
            <person name="Shea T."/>
            <person name="Sykes S."/>
            <person name="Wortman J."/>
            <person name="Nusbaum C."/>
            <person name="Birren B."/>
        </authorList>
    </citation>
    <scope>NUCLEOTIDE SEQUENCE</scope>
    <source>
        <strain evidence="3">CBS 10118</strain>
    </source>
</reference>
<dbReference type="InterPro" id="IPR038955">
    <property type="entry name" value="PriA/CPL1_fungi"/>
</dbReference>
<gene>
    <name evidence="3" type="ORF">I302_103404</name>
</gene>
<evidence type="ECO:0000256" key="1">
    <source>
        <dbReference type="SAM" id="SignalP"/>
    </source>
</evidence>
<feature type="chain" id="PRO_5042558567" description="Protein CPL1-like domain-containing protein" evidence="1">
    <location>
        <begin position="19"/>
        <end position="270"/>
    </location>
</feature>
<dbReference type="EMBL" id="CP144542">
    <property type="protein sequence ID" value="WVW81411.1"/>
    <property type="molecule type" value="Genomic_DNA"/>
</dbReference>
<dbReference type="Pfam" id="PF21671">
    <property type="entry name" value="CPL1-like"/>
    <property type="match status" value="1"/>
</dbReference>
<proteinExistence type="predicted"/>
<feature type="signal peptide" evidence="1">
    <location>
        <begin position="1"/>
        <end position="18"/>
    </location>
</feature>
<dbReference type="PANTHER" id="PTHR35192:SF2">
    <property type="entry name" value="APPLE DOMAIN-CONTAINING PROTEIN"/>
    <property type="match status" value="1"/>
</dbReference>
<dbReference type="Proteomes" id="UP000092730">
    <property type="component" value="Chromosome 2"/>
</dbReference>
<dbReference type="GeneID" id="30206503"/>
<sequence>MSIKHALYLLLSTQAVLGAQPYLGCVGDYPEGDSEVDVSEGSTCLQEYYINSASTESTCNFGGYIMQKTSSRFNHLDCTGPNGEIFFDQTPTLQFRSIQECFDNCQSYTYAVARPDGESQEFSCFCGNDQGEFQYTEQVCDAGSEYIFQNVGESPSEIVGRRRLKERRELAKARKLGRLAGPACPKGLEACNVPGVDGAFECIDTNSELESCGGCAHGRFGEKIASRSIGVDCTSLPGVRLGASTCYEGKCEVYACKQGWYWSKGVCVKK</sequence>
<dbReference type="KEGG" id="kbi:30206503"/>
<reference evidence="3" key="2">
    <citation type="submission" date="2024-02" db="EMBL/GenBank/DDBJ databases">
        <title>Comparative genomics of Cryptococcus and Kwoniella reveals pathogenesis evolution and contrasting modes of karyotype evolution via chromosome fusion or intercentromeric recombination.</title>
        <authorList>
            <person name="Coelho M.A."/>
            <person name="David-Palma M."/>
            <person name="Shea T."/>
            <person name="Bowers K."/>
            <person name="McGinley-Smith S."/>
            <person name="Mohammad A.W."/>
            <person name="Gnirke A."/>
            <person name="Yurkov A.M."/>
            <person name="Nowrousian M."/>
            <person name="Sun S."/>
            <person name="Cuomo C.A."/>
            <person name="Heitman J."/>
        </authorList>
    </citation>
    <scope>NUCLEOTIDE SEQUENCE</scope>
    <source>
        <strain evidence="3">CBS 10118</strain>
    </source>
</reference>
<dbReference type="AlphaFoldDB" id="A0AAJ8K5I4"/>
<dbReference type="InterPro" id="IPR048661">
    <property type="entry name" value="CPL1-like"/>
</dbReference>
<organism evidence="3 4">
    <name type="scientific">Kwoniella bestiolae CBS 10118</name>
    <dbReference type="NCBI Taxonomy" id="1296100"/>
    <lineage>
        <taxon>Eukaryota</taxon>
        <taxon>Fungi</taxon>
        <taxon>Dikarya</taxon>
        <taxon>Basidiomycota</taxon>
        <taxon>Agaricomycotina</taxon>
        <taxon>Tremellomycetes</taxon>
        <taxon>Tremellales</taxon>
        <taxon>Cryptococcaceae</taxon>
        <taxon>Kwoniella</taxon>
    </lineage>
</organism>